<dbReference type="InterPro" id="IPR000225">
    <property type="entry name" value="Armadillo"/>
</dbReference>
<dbReference type="FunFam" id="1.25.10.10:FF:000304">
    <property type="entry name" value="MAP3K epsilon protein kinase 1-like"/>
    <property type="match status" value="1"/>
</dbReference>
<keyword evidence="17" id="KW-0539">Nucleus</keyword>
<dbReference type="InterPro" id="IPR017441">
    <property type="entry name" value="Protein_kinase_ATP_BS"/>
</dbReference>
<dbReference type="FunFam" id="1.10.510.10:FF:000372">
    <property type="entry name" value="MAP3K epsilon protein kinase 1"/>
    <property type="match status" value="1"/>
</dbReference>
<dbReference type="PANTHER" id="PTHR24361:SF433">
    <property type="entry name" value="PROTEIN KINASE DOMAIN-CONTAINING PROTEIN"/>
    <property type="match status" value="1"/>
</dbReference>
<dbReference type="Proteomes" id="UP000822688">
    <property type="component" value="Chromosome 10"/>
</dbReference>
<dbReference type="PROSITE" id="PS00108">
    <property type="entry name" value="PROTEIN_KINASE_ST"/>
    <property type="match status" value="1"/>
</dbReference>
<feature type="compositionally biased region" description="Polar residues" evidence="22">
    <location>
        <begin position="825"/>
        <end position="837"/>
    </location>
</feature>
<comment type="caution">
    <text evidence="24">The sequence shown here is derived from an EMBL/GenBank/DDBJ whole genome shotgun (WGS) entry which is preliminary data.</text>
</comment>
<evidence type="ECO:0000256" key="10">
    <source>
        <dbReference type="ARBA" id="ARBA00022679"/>
    </source>
</evidence>
<feature type="compositionally biased region" description="Basic and acidic residues" evidence="22">
    <location>
        <begin position="935"/>
        <end position="950"/>
    </location>
</feature>
<keyword evidence="9" id="KW-0132">Cell division</keyword>
<keyword evidence="14 21" id="KW-0067">ATP-binding</keyword>
<feature type="domain" description="Protein kinase" evidence="23">
    <location>
        <begin position="19"/>
        <end position="273"/>
    </location>
</feature>
<evidence type="ECO:0000256" key="5">
    <source>
        <dbReference type="ARBA" id="ARBA00022475"/>
    </source>
</evidence>
<feature type="region of interest" description="Disordered" evidence="22">
    <location>
        <begin position="420"/>
        <end position="463"/>
    </location>
</feature>
<dbReference type="GO" id="GO:0005886">
    <property type="term" value="C:plasma membrane"/>
    <property type="evidence" value="ECO:0007669"/>
    <property type="project" value="UniProtKB-SubCell"/>
</dbReference>
<comment type="catalytic activity">
    <reaction evidence="20">
        <text>L-seryl-[protein] + ATP = O-phospho-L-seryl-[protein] + ADP + H(+)</text>
        <dbReference type="Rhea" id="RHEA:17989"/>
        <dbReference type="Rhea" id="RHEA-COMP:9863"/>
        <dbReference type="Rhea" id="RHEA-COMP:11604"/>
        <dbReference type="ChEBI" id="CHEBI:15378"/>
        <dbReference type="ChEBI" id="CHEBI:29999"/>
        <dbReference type="ChEBI" id="CHEBI:30616"/>
        <dbReference type="ChEBI" id="CHEBI:83421"/>
        <dbReference type="ChEBI" id="CHEBI:456216"/>
        <dbReference type="EC" id="2.7.11.1"/>
    </reaction>
</comment>
<dbReference type="EC" id="2.7.11.1" evidence="4"/>
<dbReference type="EMBL" id="CM026431">
    <property type="protein sequence ID" value="KAG0560495.1"/>
    <property type="molecule type" value="Genomic_DNA"/>
</dbReference>
<reference evidence="24" key="1">
    <citation type="submission" date="2020-06" db="EMBL/GenBank/DDBJ databases">
        <title>WGS assembly of Ceratodon purpureus strain R40.</title>
        <authorList>
            <person name="Carey S.B."/>
            <person name="Jenkins J."/>
            <person name="Shu S."/>
            <person name="Lovell J.T."/>
            <person name="Sreedasyam A."/>
            <person name="Maumus F."/>
            <person name="Tiley G.P."/>
            <person name="Fernandez-Pozo N."/>
            <person name="Barry K."/>
            <person name="Chen C."/>
            <person name="Wang M."/>
            <person name="Lipzen A."/>
            <person name="Daum C."/>
            <person name="Saski C.A."/>
            <person name="Payton A.C."/>
            <person name="Mcbreen J.C."/>
            <person name="Conrad R.E."/>
            <person name="Kollar L.M."/>
            <person name="Olsson S."/>
            <person name="Huttunen S."/>
            <person name="Landis J.B."/>
            <person name="Wickett N.J."/>
            <person name="Johnson M.G."/>
            <person name="Rensing S.A."/>
            <person name="Grimwood J."/>
            <person name="Schmutz J."/>
            <person name="Mcdaniel S.F."/>
        </authorList>
    </citation>
    <scope>NUCLEOTIDE SEQUENCE</scope>
    <source>
        <strain evidence="24">R40</strain>
    </source>
</reference>
<feature type="compositionally biased region" description="Polar residues" evidence="22">
    <location>
        <begin position="333"/>
        <end position="349"/>
    </location>
</feature>
<evidence type="ECO:0000256" key="6">
    <source>
        <dbReference type="ARBA" id="ARBA00022490"/>
    </source>
</evidence>
<evidence type="ECO:0000256" key="16">
    <source>
        <dbReference type="ARBA" id="ARBA00023212"/>
    </source>
</evidence>
<dbReference type="SMART" id="SM00220">
    <property type="entry name" value="S_TKc"/>
    <property type="match status" value="1"/>
</dbReference>
<dbReference type="PROSITE" id="PS50011">
    <property type="entry name" value="PROTEIN_KINASE_DOM"/>
    <property type="match status" value="1"/>
</dbReference>
<feature type="region of interest" description="Disordered" evidence="22">
    <location>
        <begin position="820"/>
        <end position="866"/>
    </location>
</feature>
<evidence type="ECO:0000256" key="22">
    <source>
        <dbReference type="SAM" id="MobiDB-lite"/>
    </source>
</evidence>
<feature type="compositionally biased region" description="Basic and acidic residues" evidence="22">
    <location>
        <begin position="838"/>
        <end position="865"/>
    </location>
</feature>
<name>A0A8T0GPU8_CERPU</name>
<keyword evidence="12 21" id="KW-0547">Nucleotide-binding</keyword>
<evidence type="ECO:0000259" key="23">
    <source>
        <dbReference type="PROSITE" id="PS50011"/>
    </source>
</evidence>
<evidence type="ECO:0000256" key="4">
    <source>
        <dbReference type="ARBA" id="ARBA00012513"/>
    </source>
</evidence>
<gene>
    <name evidence="24" type="ORF">KC19_10G184200</name>
</gene>
<dbReference type="GO" id="GO:0005737">
    <property type="term" value="C:cytoplasm"/>
    <property type="evidence" value="ECO:0007669"/>
    <property type="project" value="TreeGrafter"/>
</dbReference>
<dbReference type="InterPro" id="IPR000719">
    <property type="entry name" value="Prot_kinase_dom"/>
</dbReference>
<dbReference type="GO" id="GO:0005524">
    <property type="term" value="F:ATP binding"/>
    <property type="evidence" value="ECO:0007669"/>
    <property type="project" value="UniProtKB-UniRule"/>
</dbReference>
<dbReference type="CDD" id="cd06627">
    <property type="entry name" value="STKc_Cdc7_like"/>
    <property type="match status" value="1"/>
</dbReference>
<dbReference type="Gene3D" id="1.25.10.10">
    <property type="entry name" value="Leucine-rich Repeat Variant"/>
    <property type="match status" value="2"/>
</dbReference>
<dbReference type="Pfam" id="PF00069">
    <property type="entry name" value="Pkinase"/>
    <property type="match status" value="1"/>
</dbReference>
<evidence type="ECO:0000256" key="17">
    <source>
        <dbReference type="ARBA" id="ARBA00023242"/>
    </source>
</evidence>
<evidence type="ECO:0000256" key="19">
    <source>
        <dbReference type="ARBA" id="ARBA00047899"/>
    </source>
</evidence>
<protein>
    <recommendedName>
        <fullName evidence="4">non-specific serine/threonine protein kinase</fullName>
        <ecNumber evidence="4">2.7.11.1</ecNumber>
    </recommendedName>
</protein>
<dbReference type="SUPFAM" id="SSF48371">
    <property type="entry name" value="ARM repeat"/>
    <property type="match status" value="2"/>
</dbReference>
<evidence type="ECO:0000256" key="14">
    <source>
        <dbReference type="ARBA" id="ARBA00022840"/>
    </source>
</evidence>
<dbReference type="InterPro" id="IPR008271">
    <property type="entry name" value="Ser/Thr_kinase_AS"/>
</dbReference>
<evidence type="ECO:0000256" key="20">
    <source>
        <dbReference type="ARBA" id="ARBA00048679"/>
    </source>
</evidence>
<dbReference type="OrthoDB" id="8693905at2759"/>
<keyword evidence="7" id="KW-0723">Serine/threonine-protein kinase</keyword>
<keyword evidence="15" id="KW-0472">Membrane</keyword>
<feature type="region of interest" description="Disordered" evidence="22">
    <location>
        <begin position="899"/>
        <end position="951"/>
    </location>
</feature>
<dbReference type="GO" id="GO:0005815">
    <property type="term" value="C:microtubule organizing center"/>
    <property type="evidence" value="ECO:0007669"/>
    <property type="project" value="UniProtKB-SubCell"/>
</dbReference>
<evidence type="ECO:0000256" key="18">
    <source>
        <dbReference type="ARBA" id="ARBA00023306"/>
    </source>
</evidence>
<evidence type="ECO:0000256" key="1">
    <source>
        <dbReference type="ARBA" id="ARBA00004123"/>
    </source>
</evidence>
<feature type="compositionally biased region" description="Basic and acidic residues" evidence="22">
    <location>
        <begin position="313"/>
        <end position="323"/>
    </location>
</feature>
<feature type="compositionally biased region" description="Polar residues" evidence="22">
    <location>
        <begin position="420"/>
        <end position="429"/>
    </location>
</feature>
<keyword evidence="5" id="KW-1003">Cell membrane</keyword>
<evidence type="ECO:0000256" key="9">
    <source>
        <dbReference type="ARBA" id="ARBA00022618"/>
    </source>
</evidence>
<evidence type="ECO:0000256" key="8">
    <source>
        <dbReference type="ARBA" id="ARBA00022553"/>
    </source>
</evidence>
<keyword evidence="10" id="KW-0808">Transferase</keyword>
<feature type="binding site" evidence="21">
    <location>
        <position position="48"/>
    </location>
    <ligand>
        <name>ATP</name>
        <dbReference type="ChEBI" id="CHEBI:30616"/>
    </ligand>
</feature>
<keyword evidence="16" id="KW-0206">Cytoskeleton</keyword>
<evidence type="ECO:0000256" key="21">
    <source>
        <dbReference type="PROSITE-ProRule" id="PRU10141"/>
    </source>
</evidence>
<accession>A0A8T0GPU8</accession>
<evidence type="ECO:0000313" key="25">
    <source>
        <dbReference type="Proteomes" id="UP000822688"/>
    </source>
</evidence>
<evidence type="ECO:0000256" key="15">
    <source>
        <dbReference type="ARBA" id="ARBA00023136"/>
    </source>
</evidence>
<keyword evidence="25" id="KW-1185">Reference proteome</keyword>
<dbReference type="SUPFAM" id="SSF56112">
    <property type="entry name" value="Protein kinase-like (PK-like)"/>
    <property type="match status" value="1"/>
</dbReference>
<comment type="catalytic activity">
    <reaction evidence="19">
        <text>L-threonyl-[protein] + ATP = O-phospho-L-threonyl-[protein] + ADP + H(+)</text>
        <dbReference type="Rhea" id="RHEA:46608"/>
        <dbReference type="Rhea" id="RHEA-COMP:11060"/>
        <dbReference type="Rhea" id="RHEA-COMP:11605"/>
        <dbReference type="ChEBI" id="CHEBI:15378"/>
        <dbReference type="ChEBI" id="CHEBI:30013"/>
        <dbReference type="ChEBI" id="CHEBI:30616"/>
        <dbReference type="ChEBI" id="CHEBI:61977"/>
        <dbReference type="ChEBI" id="CHEBI:456216"/>
        <dbReference type="EC" id="2.7.11.1"/>
    </reaction>
</comment>
<evidence type="ECO:0000256" key="12">
    <source>
        <dbReference type="ARBA" id="ARBA00022741"/>
    </source>
</evidence>
<sequence length="1460" mass="161147">MSRNSGSAFHKSKTLNDKYMLGDEIGKGAYGRVYKGLDLENGDFVAIKQVSLENIPPEDLASIMSEIDLLKNLNHKNIVKYQGSFKTKTHLYIILEFVENGSLANNIKPNKFGALPENVVGRYIAQVLEGLVYLHEQGVIHRDIKGANILTTKEGEVKLADFGVATKLTEADINTHSVVGTPYWMAPEVIEMSGVSAASDIWSVGCTVIELLTCVPPYFDLQPMPALFRIVQDDHPPLPERISEVITDFLRQCFQKDAKRRPDAQTLLGHAWIRKSRREKSRNGVSSTVPREIPAVEVTANAESRLQNSGPIAEERHITRDPFESGSEDGNGHSPTTSYEASSSQSNSIGPRAPLRTSSHGISHFPRLPGSHDQDLLETNMSGTVKRLPPTITTPLTRPPAGVRVSESPESIVYNASLQRTFSGGNRPSGSEEHAQFQGSGMRSTSGKFIHQLPGQEDGEISGSMLGTELRTWKKDNHGIRPEANGNHVSTQAGKFSSVHPSKFTDSIGNGLLDDNSNDLFFGAQEASTSAPAATNHGLPPRGGVSSEVNVTAAKMKAKTAQKRAETESLLTARPNGYESSVEDEDIGRADPGMVIRAEGREYLAKQALEVSRLMAMLKPDEAEELILSACQKLSSIFQEFPKQKKDLMRPHGIIPLMDMLEVNNNRVVYAVMQMLNLITDDDVELLEYTCHAGLIPVMMNLASPESSKELRMQAAYFVQKLCQKSALTLQMFIACRGLPVLVGFLESDYVKYREMVHMAVDSIGQILDLPGLSLKNDFCHIFARSSVLARLVTALHSLNEAVRMPSALTQTERLLEHSSEKVSFKSQSGPIDQTRVTNKEGSRNRSGQLDDARGRPTHPDHQKNYGEVLSRTQLGQAHRASGLPEFSWQNIPGQLEFTRQRSGHLTPSKGTSLDRLSDHYQPGYGESTWVMGGDGRRERDDEARSDGEARPLLADEAWRSPRRMNGLEHEQHAPSFMNLLDKDLHLKPVSGPLDPLKQGPDRENALPILYHSGTLRKMNGDFDSMATSFTDNEKQCGAMEMTHVPPPKYGWGGMGILSPSAKLSPSASASARTNIKLSGALSYAAEPAANTSSATSRAVSGLLSNSGVLQIQHGSGASSGLLSRLQSTLNPEEAQEYLGKVADLLLEFSRADTNVKAYMCSTSLLQRLLEVLNKLETPILIKVLECIKQLSQDPYTLEYLQRAEAMKHLVPFLEDRDGQHVAQIQSQVLNSLHNLCKINKRRQEQAAECGIIPHLMRFIRINSSLKQFALPLLCDMAHASRITREYLRVNGGLDVYLSLLDDELWAVTALDSLAVCLALDNDQRKVEQALLQKESVYRLVSFFQSCGGPTFVHILEPFLKIINKSVRLNTALAISGLTPLLVARLEHQDAIARLTLLKLIRAVYEHHPRPKQLIVELDLPAKLKRLIEEHRDGERSGGQVLVKQMAYSLLKALHINTVL</sequence>
<evidence type="ECO:0000313" key="24">
    <source>
        <dbReference type="EMBL" id="KAG0560495.1"/>
    </source>
</evidence>
<evidence type="ECO:0000256" key="3">
    <source>
        <dbReference type="ARBA" id="ARBA00004267"/>
    </source>
</evidence>
<dbReference type="SMART" id="SM00185">
    <property type="entry name" value="ARM"/>
    <property type="match status" value="6"/>
</dbReference>
<evidence type="ECO:0000256" key="13">
    <source>
        <dbReference type="ARBA" id="ARBA00022777"/>
    </source>
</evidence>
<feature type="compositionally biased region" description="Polar residues" evidence="22">
    <location>
        <begin position="301"/>
        <end position="310"/>
    </location>
</feature>
<evidence type="ECO:0000256" key="11">
    <source>
        <dbReference type="ARBA" id="ARBA00022737"/>
    </source>
</evidence>
<feature type="compositionally biased region" description="Polar residues" evidence="22">
    <location>
        <begin position="437"/>
        <end position="447"/>
    </location>
</feature>
<dbReference type="Gene3D" id="1.10.510.10">
    <property type="entry name" value="Transferase(Phosphotransferase) domain 1"/>
    <property type="match status" value="1"/>
</dbReference>
<evidence type="ECO:0000256" key="2">
    <source>
        <dbReference type="ARBA" id="ARBA00004236"/>
    </source>
</evidence>
<keyword evidence="13" id="KW-0418">Kinase</keyword>
<keyword evidence="18" id="KW-0131">Cell cycle</keyword>
<comment type="subcellular location">
    <subcellularLocation>
        <location evidence="2">Cell membrane</location>
    </subcellularLocation>
    <subcellularLocation>
        <location evidence="3">Cytoplasm</location>
        <location evidence="3">Cytoskeleton</location>
        <location evidence="3">Microtubule organizing center</location>
    </subcellularLocation>
    <subcellularLocation>
        <location evidence="1">Nucleus</location>
    </subcellularLocation>
</comment>
<keyword evidence="6" id="KW-0963">Cytoplasm</keyword>
<dbReference type="GO" id="GO:0004674">
    <property type="term" value="F:protein serine/threonine kinase activity"/>
    <property type="evidence" value="ECO:0007669"/>
    <property type="project" value="UniProtKB-KW"/>
</dbReference>
<dbReference type="GO" id="GO:0051301">
    <property type="term" value="P:cell division"/>
    <property type="evidence" value="ECO:0007669"/>
    <property type="project" value="UniProtKB-KW"/>
</dbReference>
<keyword evidence="11" id="KW-0677">Repeat</keyword>
<dbReference type="InterPro" id="IPR016024">
    <property type="entry name" value="ARM-type_fold"/>
</dbReference>
<dbReference type="PANTHER" id="PTHR24361">
    <property type="entry name" value="MITOGEN-ACTIVATED KINASE KINASE KINASE"/>
    <property type="match status" value="1"/>
</dbReference>
<keyword evidence="8" id="KW-0597">Phosphoprotein</keyword>
<dbReference type="PROSITE" id="PS00107">
    <property type="entry name" value="PROTEIN_KINASE_ATP"/>
    <property type="match status" value="1"/>
</dbReference>
<dbReference type="InterPro" id="IPR011009">
    <property type="entry name" value="Kinase-like_dom_sf"/>
</dbReference>
<organism evidence="24 25">
    <name type="scientific">Ceratodon purpureus</name>
    <name type="common">Fire moss</name>
    <name type="synonym">Dicranum purpureum</name>
    <dbReference type="NCBI Taxonomy" id="3225"/>
    <lineage>
        <taxon>Eukaryota</taxon>
        <taxon>Viridiplantae</taxon>
        <taxon>Streptophyta</taxon>
        <taxon>Embryophyta</taxon>
        <taxon>Bryophyta</taxon>
        <taxon>Bryophytina</taxon>
        <taxon>Bryopsida</taxon>
        <taxon>Dicranidae</taxon>
        <taxon>Pseudoditrichales</taxon>
        <taxon>Ditrichaceae</taxon>
        <taxon>Ceratodon</taxon>
    </lineage>
</organism>
<dbReference type="InterPro" id="IPR011989">
    <property type="entry name" value="ARM-like"/>
</dbReference>
<dbReference type="GO" id="GO:0005730">
    <property type="term" value="C:nucleolus"/>
    <property type="evidence" value="ECO:0007669"/>
    <property type="project" value="UniProtKB-ARBA"/>
</dbReference>
<dbReference type="InterPro" id="IPR053235">
    <property type="entry name" value="Ser_Thr_kinase"/>
</dbReference>
<evidence type="ECO:0000256" key="7">
    <source>
        <dbReference type="ARBA" id="ARBA00022527"/>
    </source>
</evidence>
<feature type="region of interest" description="Disordered" evidence="22">
    <location>
        <begin position="279"/>
        <end position="407"/>
    </location>
</feature>
<proteinExistence type="predicted"/>
<feature type="compositionally biased region" description="Low complexity" evidence="22">
    <location>
        <begin position="387"/>
        <end position="400"/>
    </location>
</feature>